<comment type="function">
    <text evidence="18">Releases the supercoiling and torsional tension of DNA introduced during the DNA replication and transcription by transiently cleaving and rejoining one strand of the DNA duplex. Introduces a single-strand break via transesterification at a target site in duplex DNA. The scissile phosphodiester is attacked by the catalytic tyrosine of the enzyme, resulting in the formation of a DNA-(5'-phosphotyrosyl)-enzyme intermediate and the expulsion of a 3'-OH DNA strand. The free DNA strand than undergoes passage around the unbroken strand thus removing DNA supercoils. Finally, in the religation step, the DNA 3'-OH attacks the covalent intermediate to expel the active-site tyrosine and restore the DNA phosphodiester backbone. Possesses negatively supercoiled DNA relaxing activity.</text>
</comment>
<dbReference type="GO" id="GO:0006915">
    <property type="term" value="P:apoptotic process"/>
    <property type="evidence" value="ECO:0007669"/>
    <property type="project" value="UniProtKB-KW"/>
</dbReference>
<dbReference type="InterPro" id="IPR034144">
    <property type="entry name" value="TOPRIM_TopoIII"/>
</dbReference>
<name>A0A835ZS03_SHEEP</name>
<dbReference type="CDD" id="cd00186">
    <property type="entry name" value="TOP1Ac"/>
    <property type="match status" value="1"/>
</dbReference>
<evidence type="ECO:0000256" key="23">
    <source>
        <dbReference type="SAM" id="MobiDB-lite"/>
    </source>
</evidence>
<evidence type="ECO:0000256" key="22">
    <source>
        <dbReference type="RuleBase" id="RU362092"/>
    </source>
</evidence>
<keyword evidence="12 22" id="KW-0799">Topoisomerase</keyword>
<feature type="domain" description="PPM-type phosphatase" evidence="24">
    <location>
        <begin position="953"/>
        <end position="1210"/>
    </location>
</feature>
<dbReference type="CDD" id="cd00143">
    <property type="entry name" value="PP2Cc"/>
    <property type="match status" value="1"/>
</dbReference>
<dbReference type="GO" id="GO:0003917">
    <property type="term" value="F:DNA topoisomerase type I (single strand cut, ATP-independent) activity"/>
    <property type="evidence" value="ECO:0007669"/>
    <property type="project" value="UniProtKB-EC"/>
</dbReference>
<evidence type="ECO:0000256" key="9">
    <source>
        <dbReference type="ARBA" id="ARBA00022801"/>
    </source>
</evidence>
<dbReference type="FunFam" id="1.10.290.10:FF:000001">
    <property type="entry name" value="DNA topoisomerase"/>
    <property type="match status" value="1"/>
</dbReference>
<dbReference type="FunFam" id="3.60.40.10:FF:000032">
    <property type="entry name" value="Protein phosphatase, Mg2+/Mn2+-dependent, 1F"/>
    <property type="match status" value="1"/>
</dbReference>
<dbReference type="Gene3D" id="1.10.460.10">
    <property type="entry name" value="Topoisomerase I, domain 2"/>
    <property type="match status" value="1"/>
</dbReference>
<organism evidence="26 27">
    <name type="scientific">Ovis aries</name>
    <name type="common">Sheep</name>
    <dbReference type="NCBI Taxonomy" id="9940"/>
    <lineage>
        <taxon>Eukaryota</taxon>
        <taxon>Metazoa</taxon>
        <taxon>Chordata</taxon>
        <taxon>Craniata</taxon>
        <taxon>Vertebrata</taxon>
        <taxon>Euteleostomi</taxon>
        <taxon>Mammalia</taxon>
        <taxon>Eutheria</taxon>
        <taxon>Laurasiatheria</taxon>
        <taxon>Artiodactyla</taxon>
        <taxon>Ruminantia</taxon>
        <taxon>Pecora</taxon>
        <taxon>Bovidae</taxon>
        <taxon>Caprinae</taxon>
        <taxon>Ovis</taxon>
    </lineage>
</organism>
<dbReference type="Proteomes" id="UP000664991">
    <property type="component" value="Chromosome 17"/>
</dbReference>
<evidence type="ECO:0000256" key="12">
    <source>
        <dbReference type="ARBA" id="ARBA00023029"/>
    </source>
</evidence>
<keyword evidence="14" id="KW-0464">Manganese</keyword>
<dbReference type="Gene3D" id="2.70.20.10">
    <property type="entry name" value="Topoisomerase I, domain 3"/>
    <property type="match status" value="1"/>
</dbReference>
<dbReference type="InterPro" id="IPR006171">
    <property type="entry name" value="TOPRIM_dom"/>
</dbReference>
<evidence type="ECO:0000256" key="1">
    <source>
        <dbReference type="ARBA" id="ARBA00000213"/>
    </source>
</evidence>
<dbReference type="GO" id="GO:0046872">
    <property type="term" value="F:metal ion binding"/>
    <property type="evidence" value="ECO:0007669"/>
    <property type="project" value="UniProtKB-KW"/>
</dbReference>
<dbReference type="Gene3D" id="3.40.50.140">
    <property type="match status" value="1"/>
</dbReference>
<comment type="catalytic activity">
    <reaction evidence="16">
        <text>O-phospho-L-seryl-[protein] + H2O = L-seryl-[protein] + phosphate</text>
        <dbReference type="Rhea" id="RHEA:20629"/>
        <dbReference type="Rhea" id="RHEA-COMP:9863"/>
        <dbReference type="Rhea" id="RHEA-COMP:11604"/>
        <dbReference type="ChEBI" id="CHEBI:15377"/>
        <dbReference type="ChEBI" id="CHEBI:29999"/>
        <dbReference type="ChEBI" id="CHEBI:43474"/>
        <dbReference type="ChEBI" id="CHEBI:83421"/>
        <dbReference type="EC" id="3.1.3.16"/>
    </reaction>
</comment>
<evidence type="ECO:0000256" key="11">
    <source>
        <dbReference type="ARBA" id="ARBA00022912"/>
    </source>
</evidence>
<sequence length="1227" mass="136100">MSSRKGLNGACSVHEYSGAFEGQPARFKMTSVCGHVMTLDFLGKYNKWDRVDPAELFSQAPTEKKEANPKLSMVKFLQVEGRGCDCIVLWLDCDKEGENICFEVLDAVLPVMKQTHSGEQTVFRARFSSITDTDICAAMARLGEPDHNEALSVDARQELDLRIGCAFTRFQTKYFQGKYGNLDSSLISFGPCQTPTLGFCVERHDKIQSFKPETYWVLQAKVDVDKDRSLLLDWDRVRVFDREVAQMFLNMTRLEEEAQVEATSRKEKAKQRPLALNTVEMLRVASSALGMGPQHAMQTAERLYTQGYISYPRTETTHYPESFDLKGPLRQQANHPYWADTVKRLLAEGLNRPRKGHDAGDHPPITPMKSATEAELGGEAWRLYEYITRHFIATVSHDCKYLQSSVSFRIGPERFTCTGKTVISPGFTEIMPWQSVPLEESLPTCQKGDTLAVAEVKLLEKQTSPPDYLTEAELITLMEKHGIGTDASIPVHINNICQRNYVVVESGRRLKPTNLGIVLVHGYYKIDAELVLPTIRSAVEKQLNLIAQGRADFRQVLGHTLDVFKRKFHYFVDSIAGMDELMEVSFSPLAATGKPLSRCGKCHRFMKYIQAKPSRLHCSHCDETYTLPQNGTIKLYKELRCPLDDFELVLWSSGSRGKSYPLCPYCSNHPPFRDMKKGAGCNECTHPGCQHSLSMLGVGQCVECESGVLVLDPTSGPKWRVACNRCSVVAHCFENAHRVRVSAETCAACEAALLDVDFNKAKSPLPGNGTQHTGCVFCDPIFQELRKDQGPRQQLPGPSNALGMAEGAPRQSGQTAEETPGFLDALLRDFPAPLSPESPLPWKVPGPVLTLEEAEGELAELALGFLSSRSAPPSLAACLAHEAVSQLLRSDLSEFRKLPEQEEDGDRAEEKAPVILLDAAGLARSLFNHLWQACGQWQQQVPPAARAPQRQWLVSAHAIRNARRRMEDRHVCLPAFNLLFGLEDSVERAYFAVFDGHGGADAARYASVQVHAVAARRPELATDPAEALRAAFRCTDEMFLQKARRERLQSGTTGVCALIAGNTLHVAWLGDSQVLLVQQGQAVKLMEPHRPERQDEKDRIEALGGFVSHMDCWRVNGTLAVSRAIGDVFQKPYVSGEADAASWGLTGSEDYLLLACDGFFDVVPHQEVAGLVRSHLAGPRGSGLRVAEELVAAARERGSHDNITVVVVFLRDPQDLLEPEPDTPRSS</sequence>
<dbReference type="InterPro" id="IPR013826">
    <property type="entry name" value="Topo_IA_cen_sub3"/>
</dbReference>
<evidence type="ECO:0000256" key="3">
    <source>
        <dbReference type="ARBA" id="ARBA00001946"/>
    </source>
</evidence>
<keyword evidence="10" id="KW-0460">Magnesium</keyword>
<keyword evidence="8" id="KW-0479">Metal-binding</keyword>
<evidence type="ECO:0000256" key="14">
    <source>
        <dbReference type="ARBA" id="ARBA00023211"/>
    </source>
</evidence>
<dbReference type="Pfam" id="PF00481">
    <property type="entry name" value="PP2C"/>
    <property type="match status" value="1"/>
</dbReference>
<dbReference type="InterPro" id="IPR023406">
    <property type="entry name" value="Topo_IA_AS"/>
</dbReference>
<dbReference type="GO" id="GO:0006281">
    <property type="term" value="P:DNA repair"/>
    <property type="evidence" value="ECO:0007669"/>
    <property type="project" value="TreeGrafter"/>
</dbReference>
<dbReference type="AlphaFoldDB" id="A0A835ZS03"/>
<comment type="subunit">
    <text evidence="20">Associates with FEM1B.</text>
</comment>
<evidence type="ECO:0000256" key="8">
    <source>
        <dbReference type="ARBA" id="ARBA00022723"/>
    </source>
</evidence>
<dbReference type="InterPro" id="IPR000380">
    <property type="entry name" value="Topo_IA"/>
</dbReference>
<evidence type="ECO:0000256" key="5">
    <source>
        <dbReference type="ARBA" id="ARBA00009446"/>
    </source>
</evidence>
<evidence type="ECO:0000256" key="19">
    <source>
        <dbReference type="ARBA" id="ARBA00056926"/>
    </source>
</evidence>
<dbReference type="PROSITE" id="PS51746">
    <property type="entry name" value="PPM_2"/>
    <property type="match status" value="1"/>
</dbReference>
<dbReference type="InterPro" id="IPR001932">
    <property type="entry name" value="PPM-type_phosphatase-like_dom"/>
</dbReference>
<dbReference type="InterPro" id="IPR003602">
    <property type="entry name" value="Topo_IA_DNA-bd_dom"/>
</dbReference>
<dbReference type="EMBL" id="JAEMGP010000017">
    <property type="protein sequence ID" value="KAG5198951.1"/>
    <property type="molecule type" value="Genomic_DNA"/>
</dbReference>
<evidence type="ECO:0000256" key="16">
    <source>
        <dbReference type="ARBA" id="ARBA00047761"/>
    </source>
</evidence>
<accession>A0A835ZS03</accession>
<dbReference type="PANTHER" id="PTHR11390">
    <property type="entry name" value="PROKARYOTIC DNA TOPOISOMERASE"/>
    <property type="match status" value="1"/>
</dbReference>
<dbReference type="Pfam" id="PF01751">
    <property type="entry name" value="Toprim"/>
    <property type="match status" value="1"/>
</dbReference>
<evidence type="ECO:0000256" key="13">
    <source>
        <dbReference type="ARBA" id="ARBA00023125"/>
    </source>
</evidence>
<comment type="cofactor">
    <cofactor evidence="2">
        <name>Mn(2+)</name>
        <dbReference type="ChEBI" id="CHEBI:29035"/>
    </cofactor>
</comment>
<comment type="caution">
    <text evidence="26">The sequence shown here is derived from an EMBL/GenBank/DDBJ whole genome shotgun (WGS) entry which is preliminary data.</text>
</comment>
<proteinExistence type="inferred from homology"/>
<dbReference type="SMART" id="SM00436">
    <property type="entry name" value="TOP1Bc"/>
    <property type="match status" value="1"/>
</dbReference>
<comment type="catalytic activity">
    <reaction evidence="1 22">
        <text>ATP-independent breakage of single-stranded DNA, followed by passage and rejoining.</text>
        <dbReference type="EC" id="5.6.2.1"/>
    </reaction>
</comment>
<dbReference type="SUPFAM" id="SSF81606">
    <property type="entry name" value="PP2C-like"/>
    <property type="match status" value="1"/>
</dbReference>
<evidence type="ECO:0000256" key="20">
    <source>
        <dbReference type="ARBA" id="ARBA00062034"/>
    </source>
</evidence>
<dbReference type="InterPro" id="IPR036457">
    <property type="entry name" value="PPM-type-like_dom_sf"/>
</dbReference>
<evidence type="ECO:0000313" key="26">
    <source>
        <dbReference type="EMBL" id="KAG5198951.1"/>
    </source>
</evidence>
<evidence type="ECO:0000256" key="4">
    <source>
        <dbReference type="ARBA" id="ARBA00006702"/>
    </source>
</evidence>
<evidence type="ECO:0000256" key="6">
    <source>
        <dbReference type="ARBA" id="ARBA00022553"/>
    </source>
</evidence>
<dbReference type="FunFam" id="3.40.50.140:FF:000002">
    <property type="entry name" value="DNA topoisomerase"/>
    <property type="match status" value="1"/>
</dbReference>
<feature type="domain" description="Topo IA-type catalytic" evidence="25">
    <location>
        <begin position="146"/>
        <end position="568"/>
    </location>
</feature>
<comment type="similarity">
    <text evidence="4 21">Belongs to the PP2C family.</text>
</comment>
<evidence type="ECO:0000259" key="24">
    <source>
        <dbReference type="PROSITE" id="PS51746"/>
    </source>
</evidence>
<dbReference type="GO" id="GO:0006265">
    <property type="term" value="P:DNA topological change"/>
    <property type="evidence" value="ECO:0007669"/>
    <property type="project" value="InterPro"/>
</dbReference>
<dbReference type="SUPFAM" id="SSF56712">
    <property type="entry name" value="Prokaryotic type I DNA topoisomerase"/>
    <property type="match status" value="1"/>
</dbReference>
<dbReference type="SMART" id="SM00332">
    <property type="entry name" value="PP2Cc"/>
    <property type="match status" value="1"/>
</dbReference>
<dbReference type="PROSITE" id="PS00396">
    <property type="entry name" value="TOPO_IA_1"/>
    <property type="match status" value="1"/>
</dbReference>
<reference evidence="26 27" key="1">
    <citation type="submission" date="2020-12" db="EMBL/GenBank/DDBJ databases">
        <title>De novo assembly of Tibetan sheep genome.</title>
        <authorList>
            <person name="Li X."/>
        </authorList>
    </citation>
    <scope>NUCLEOTIDE SEQUENCE [LARGE SCALE GENOMIC DNA]</scope>
    <source>
        <tissue evidence="26">Heart</tissue>
    </source>
</reference>
<dbReference type="GO" id="GO:0004722">
    <property type="term" value="F:protein serine/threonine phosphatase activity"/>
    <property type="evidence" value="ECO:0007669"/>
    <property type="project" value="UniProtKB-EC"/>
</dbReference>
<dbReference type="SMART" id="SM00493">
    <property type="entry name" value="TOPRIM"/>
    <property type="match status" value="1"/>
</dbReference>
<dbReference type="SMART" id="SM00437">
    <property type="entry name" value="TOP1Ac"/>
    <property type="match status" value="1"/>
</dbReference>
<dbReference type="GO" id="GO:0035556">
    <property type="term" value="P:intracellular signal transduction"/>
    <property type="evidence" value="ECO:0007669"/>
    <property type="project" value="UniProtKB-ARBA"/>
</dbReference>
<dbReference type="GO" id="GO:0005829">
    <property type="term" value="C:cytosol"/>
    <property type="evidence" value="ECO:0007669"/>
    <property type="project" value="UniProtKB-ARBA"/>
</dbReference>
<keyword evidence="6" id="KW-0597">Phosphoprotein</keyword>
<protein>
    <recommendedName>
        <fullName evidence="22">DNA topoisomerase</fullName>
        <ecNumber evidence="22">5.6.2.1</ecNumber>
    </recommendedName>
</protein>
<evidence type="ECO:0000256" key="15">
    <source>
        <dbReference type="ARBA" id="ARBA00023235"/>
    </source>
</evidence>
<dbReference type="GO" id="GO:0006310">
    <property type="term" value="P:DNA recombination"/>
    <property type="evidence" value="ECO:0007669"/>
    <property type="project" value="TreeGrafter"/>
</dbReference>
<dbReference type="EC" id="5.6.2.1" evidence="22"/>
<comment type="function">
    <text evidence="22">Introduces a single-strand break via transesterification at a target site in duplex DNA. Releases the supercoiling and torsional tension of DNA introduced during the DNA replication and transcription by transiently cleaving and rejoining one strand of the DNA duplex. The scissile phosphodiester is attacked by the catalytic tyrosine of the enzyme, resulting in the formation of a DNA-(5'-phosphotyrosyl)-enzyme intermediate and the expulsion of a 3'-OH DNA strand.</text>
</comment>
<dbReference type="InterPro" id="IPR056452">
    <property type="entry name" value="Zn_ribbon_TOP3B"/>
</dbReference>
<comment type="similarity">
    <text evidence="5 22">Belongs to the type IA topoisomerase family.</text>
</comment>
<evidence type="ECO:0000313" key="27">
    <source>
        <dbReference type="Proteomes" id="UP000664991"/>
    </source>
</evidence>
<dbReference type="InterPro" id="IPR003601">
    <property type="entry name" value="Topo_IA_2"/>
</dbReference>
<dbReference type="InterPro" id="IPR013497">
    <property type="entry name" value="Topo_IA_cen"/>
</dbReference>
<dbReference type="CDD" id="cd03362">
    <property type="entry name" value="TOPRIM_TopoIA_TopoIII"/>
    <property type="match status" value="1"/>
</dbReference>
<dbReference type="Gene3D" id="3.60.40.10">
    <property type="entry name" value="PPM-type phosphatase domain"/>
    <property type="match status" value="1"/>
</dbReference>
<evidence type="ECO:0000256" key="17">
    <source>
        <dbReference type="ARBA" id="ARBA00048336"/>
    </source>
</evidence>
<dbReference type="SMART" id="SM00331">
    <property type="entry name" value="PP2C_SIG"/>
    <property type="match status" value="1"/>
</dbReference>
<comment type="function">
    <text evidence="19">Dephosphorylates and concomitantly deactivates CaM-kinase II activated upon autophosphorylation, and CaM-kinases IV and I activated upon phosphorylation by CaM-kinase kinase. Promotes apoptosis.</text>
</comment>
<comment type="catalytic activity">
    <reaction evidence="17">
        <text>O-phospho-L-threonyl-[protein] + H2O = L-threonyl-[protein] + phosphate</text>
        <dbReference type="Rhea" id="RHEA:47004"/>
        <dbReference type="Rhea" id="RHEA-COMP:11060"/>
        <dbReference type="Rhea" id="RHEA-COMP:11605"/>
        <dbReference type="ChEBI" id="CHEBI:15377"/>
        <dbReference type="ChEBI" id="CHEBI:30013"/>
        <dbReference type="ChEBI" id="CHEBI:43474"/>
        <dbReference type="ChEBI" id="CHEBI:61977"/>
        <dbReference type="EC" id="3.1.3.16"/>
    </reaction>
</comment>
<keyword evidence="9 21" id="KW-0378">Hydrolase</keyword>
<keyword evidence="11 21" id="KW-0904">Protein phosphatase</keyword>
<dbReference type="FunFam" id="1.10.460.10:FF:000032">
    <property type="entry name" value="DNA topoisomerase"/>
    <property type="match status" value="1"/>
</dbReference>
<evidence type="ECO:0000256" key="2">
    <source>
        <dbReference type="ARBA" id="ARBA00001936"/>
    </source>
</evidence>
<dbReference type="PROSITE" id="PS52039">
    <property type="entry name" value="TOPO_IA_2"/>
    <property type="match status" value="1"/>
</dbReference>
<dbReference type="InterPro" id="IPR013825">
    <property type="entry name" value="Topo_IA_cen_sub2"/>
</dbReference>
<dbReference type="InterPro" id="IPR023405">
    <property type="entry name" value="Topo_IA_core_domain"/>
</dbReference>
<evidence type="ECO:0000259" key="25">
    <source>
        <dbReference type="PROSITE" id="PS52039"/>
    </source>
</evidence>
<gene>
    <name evidence="26" type="ORF">JEQ12_007547</name>
</gene>
<feature type="region of interest" description="Disordered" evidence="23">
    <location>
        <begin position="789"/>
        <end position="817"/>
    </location>
</feature>
<dbReference type="GO" id="GO:0003677">
    <property type="term" value="F:DNA binding"/>
    <property type="evidence" value="ECO:0007669"/>
    <property type="project" value="UniProtKB-KW"/>
</dbReference>
<dbReference type="Gene3D" id="1.10.290.10">
    <property type="entry name" value="Topoisomerase I, domain 4"/>
    <property type="match status" value="1"/>
</dbReference>
<dbReference type="InterPro" id="IPR000222">
    <property type="entry name" value="PP2C_BS"/>
</dbReference>
<dbReference type="GO" id="GO:0005634">
    <property type="term" value="C:nucleus"/>
    <property type="evidence" value="ECO:0007669"/>
    <property type="project" value="TreeGrafter"/>
</dbReference>
<evidence type="ECO:0000256" key="21">
    <source>
        <dbReference type="RuleBase" id="RU003465"/>
    </source>
</evidence>
<keyword evidence="7" id="KW-0053">Apoptosis</keyword>
<comment type="cofactor">
    <cofactor evidence="3">
        <name>Mg(2+)</name>
        <dbReference type="ChEBI" id="CHEBI:18420"/>
    </cofactor>
</comment>
<dbReference type="PANTHER" id="PTHR11390:SF20">
    <property type="entry name" value="DNA TOPOISOMERASE 3-BETA-1"/>
    <property type="match status" value="1"/>
</dbReference>
<evidence type="ECO:0000256" key="18">
    <source>
        <dbReference type="ARBA" id="ARBA00055073"/>
    </source>
</evidence>
<evidence type="ECO:0000256" key="10">
    <source>
        <dbReference type="ARBA" id="ARBA00022842"/>
    </source>
</evidence>
<evidence type="ECO:0000256" key="7">
    <source>
        <dbReference type="ARBA" id="ARBA00022703"/>
    </source>
</evidence>
<keyword evidence="13 22" id="KW-0238">DNA-binding</keyword>
<dbReference type="PRINTS" id="PR00417">
    <property type="entry name" value="PRTPISMRASEI"/>
</dbReference>
<dbReference type="InterPro" id="IPR013824">
    <property type="entry name" value="Topo_IA_cen_sub1"/>
</dbReference>
<dbReference type="Pfam" id="PF01131">
    <property type="entry name" value="Topoisom_bac"/>
    <property type="match status" value="1"/>
</dbReference>
<dbReference type="PROSITE" id="PS01032">
    <property type="entry name" value="PPM_1"/>
    <property type="match status" value="1"/>
</dbReference>
<dbReference type="Pfam" id="PF23546">
    <property type="entry name" value="Zn_ribbon_TOP3B"/>
    <property type="match status" value="1"/>
</dbReference>
<keyword evidence="15 22" id="KW-0413">Isomerase</keyword>